<sequence length="214" mass="23909">MLEIKKWHNTTLAEKTIDSLLKNGFRASYYENSNTALTYIDTIISEYNVIGIGGSMTIIKDLKLLEREVMKNKIILNHNLPDITPEEKHEIRKKQQTSDLFITSSNAITEDGKLVNIDGVGNRVNAMLFGPKKTVIVAGINKIVKNVDDGINRIKRIASPMNARRLGVNTPCATLGYCTDCNSPQRICRVISIIEKRPIPSNIEIILIGENLGF</sequence>
<protein>
    <submittedName>
        <fullName evidence="2">Lactate utilization protein C</fullName>
    </submittedName>
</protein>
<dbReference type="RefSeq" id="WP_424605859.1">
    <property type="nucleotide sequence ID" value="NZ_JBNAVA010000007.1"/>
</dbReference>
<dbReference type="InterPro" id="IPR037171">
    <property type="entry name" value="NagB/RpiA_transferase-like"/>
</dbReference>
<evidence type="ECO:0000259" key="1">
    <source>
        <dbReference type="Pfam" id="PF02589"/>
    </source>
</evidence>
<proteinExistence type="predicted"/>
<dbReference type="EMBL" id="PNIN01000051">
    <property type="protein sequence ID" value="PMP70553.1"/>
    <property type="molecule type" value="Genomic_DNA"/>
</dbReference>
<dbReference type="InterPro" id="IPR003741">
    <property type="entry name" value="LUD_dom"/>
</dbReference>
<feature type="domain" description="LUD" evidence="1">
    <location>
        <begin position="14"/>
        <end position="208"/>
    </location>
</feature>
<dbReference type="InterPro" id="IPR009501">
    <property type="entry name" value="UCP020269"/>
</dbReference>
<dbReference type="Pfam" id="PF02589">
    <property type="entry name" value="LUD_dom"/>
    <property type="match status" value="1"/>
</dbReference>
<evidence type="ECO:0000313" key="2">
    <source>
        <dbReference type="EMBL" id="PMP70553.1"/>
    </source>
</evidence>
<accession>A0A2J6WJK0</accession>
<organism evidence="2 3">
    <name type="scientific">Calditerrivibrio nitroreducens</name>
    <dbReference type="NCBI Taxonomy" id="477976"/>
    <lineage>
        <taxon>Bacteria</taxon>
        <taxon>Pseudomonadati</taxon>
        <taxon>Deferribacterota</taxon>
        <taxon>Deferribacteres</taxon>
        <taxon>Deferribacterales</taxon>
        <taxon>Calditerrivibrionaceae</taxon>
    </lineage>
</organism>
<name>A0A2J6WJK0_9BACT</name>
<dbReference type="PIRSF" id="PIRSF020269">
    <property type="entry name" value="DUF1121"/>
    <property type="match status" value="1"/>
</dbReference>
<evidence type="ECO:0000313" key="3">
    <source>
        <dbReference type="Proteomes" id="UP000242881"/>
    </source>
</evidence>
<dbReference type="PANTHER" id="PTHR36179">
    <property type="entry name" value="LUD_DOM DOMAIN-CONTAINING PROTEIN"/>
    <property type="match status" value="1"/>
</dbReference>
<reference evidence="2 3" key="1">
    <citation type="submission" date="2018-01" db="EMBL/GenBank/DDBJ databases">
        <title>Metagenomic assembled genomes from two thermal pools in the Uzon Caldera, Kamchatka, Russia.</title>
        <authorList>
            <person name="Wilkins L."/>
            <person name="Ettinger C."/>
        </authorList>
    </citation>
    <scope>NUCLEOTIDE SEQUENCE [LARGE SCALE GENOMIC DNA]</scope>
    <source>
        <strain evidence="2">ZAV-05</strain>
    </source>
</reference>
<comment type="caution">
    <text evidence="2">The sequence shown here is derived from an EMBL/GenBank/DDBJ whole genome shotgun (WGS) entry which is preliminary data.</text>
</comment>
<dbReference type="PANTHER" id="PTHR36179:SF2">
    <property type="entry name" value="LUD DOMAIN-CONTAINING PROTEIN"/>
    <property type="match status" value="1"/>
</dbReference>
<dbReference type="AlphaFoldDB" id="A0A2J6WJK0"/>
<dbReference type="Proteomes" id="UP000242881">
    <property type="component" value="Unassembled WGS sequence"/>
</dbReference>
<gene>
    <name evidence="2" type="ORF">C0187_05235</name>
</gene>
<dbReference type="SUPFAM" id="SSF100950">
    <property type="entry name" value="NagB/RpiA/CoA transferase-like"/>
    <property type="match status" value="1"/>
</dbReference>